<evidence type="ECO:0000256" key="10">
    <source>
        <dbReference type="SAM" id="Phobius"/>
    </source>
</evidence>
<evidence type="ECO:0000256" key="3">
    <source>
        <dbReference type="ARBA" id="ARBA00022475"/>
    </source>
</evidence>
<feature type="domain" description="ABC transmembrane type-1" evidence="12">
    <location>
        <begin position="62"/>
        <end position="356"/>
    </location>
</feature>
<dbReference type="InterPro" id="IPR027417">
    <property type="entry name" value="P-loop_NTPase"/>
</dbReference>
<dbReference type="SMART" id="SM00382">
    <property type="entry name" value="AAA"/>
    <property type="match status" value="1"/>
</dbReference>
<dbReference type="GO" id="GO:0005524">
    <property type="term" value="F:ATP binding"/>
    <property type="evidence" value="ECO:0007669"/>
    <property type="project" value="UniProtKB-KW"/>
</dbReference>
<evidence type="ECO:0000259" key="12">
    <source>
        <dbReference type="PROSITE" id="PS50929"/>
    </source>
</evidence>
<dbReference type="Pfam" id="PF00005">
    <property type="entry name" value="ABC_tran"/>
    <property type="match status" value="1"/>
</dbReference>
<dbReference type="Gene3D" id="1.20.1560.10">
    <property type="entry name" value="ABC transporter type 1, transmembrane domain"/>
    <property type="match status" value="1"/>
</dbReference>
<dbReference type="InterPro" id="IPR011527">
    <property type="entry name" value="ABC1_TM_dom"/>
</dbReference>
<evidence type="ECO:0000256" key="1">
    <source>
        <dbReference type="ARBA" id="ARBA00004651"/>
    </source>
</evidence>
<evidence type="ECO:0000256" key="8">
    <source>
        <dbReference type="ARBA" id="ARBA00023136"/>
    </source>
</evidence>
<evidence type="ECO:0000256" key="5">
    <source>
        <dbReference type="ARBA" id="ARBA00022741"/>
    </source>
</evidence>
<dbReference type="AlphaFoldDB" id="A0A1T2XHW6"/>
<dbReference type="GO" id="GO:0005886">
    <property type="term" value="C:plasma membrane"/>
    <property type="evidence" value="ECO:0007669"/>
    <property type="project" value="UniProtKB-SubCell"/>
</dbReference>
<feature type="transmembrane region" description="Helical" evidence="10">
    <location>
        <begin position="189"/>
        <end position="207"/>
    </location>
</feature>
<dbReference type="PROSITE" id="PS50893">
    <property type="entry name" value="ABC_TRANSPORTER_2"/>
    <property type="match status" value="1"/>
</dbReference>
<keyword evidence="2" id="KW-0813">Transport</keyword>
<dbReference type="Pfam" id="PF00664">
    <property type="entry name" value="ABC_membrane"/>
    <property type="match status" value="1"/>
</dbReference>
<dbReference type="InterPro" id="IPR017871">
    <property type="entry name" value="ABC_transporter-like_CS"/>
</dbReference>
<keyword evidence="8 10" id="KW-0472">Membrane</keyword>
<dbReference type="PROSITE" id="PS50929">
    <property type="entry name" value="ABC_TM1F"/>
    <property type="match status" value="1"/>
</dbReference>
<name>A0A1T2XHW6_9BACL</name>
<protein>
    <submittedName>
        <fullName evidence="13">ABC transporter</fullName>
    </submittedName>
</protein>
<evidence type="ECO:0000256" key="2">
    <source>
        <dbReference type="ARBA" id="ARBA00022448"/>
    </source>
</evidence>
<dbReference type="OrthoDB" id="9770415at2"/>
<dbReference type="Gene3D" id="3.40.50.300">
    <property type="entry name" value="P-loop containing nucleotide triphosphate hydrolases"/>
    <property type="match status" value="1"/>
</dbReference>
<dbReference type="InterPro" id="IPR003593">
    <property type="entry name" value="AAA+_ATPase"/>
</dbReference>
<reference evidence="13 14" key="1">
    <citation type="submission" date="2017-01" db="EMBL/GenBank/DDBJ databases">
        <title>Genome analysis of Paenibacillus selenitrireducens ES3-24.</title>
        <authorList>
            <person name="Xu D."/>
            <person name="Yao R."/>
            <person name="Zheng S."/>
        </authorList>
    </citation>
    <scope>NUCLEOTIDE SEQUENCE [LARGE SCALE GENOMIC DNA]</scope>
    <source>
        <strain evidence="13 14">ES3-24</strain>
    </source>
</reference>
<dbReference type="EMBL" id="MSZX01000003">
    <property type="protein sequence ID" value="OPA79460.1"/>
    <property type="molecule type" value="Genomic_DNA"/>
</dbReference>
<evidence type="ECO:0000259" key="11">
    <source>
        <dbReference type="PROSITE" id="PS50893"/>
    </source>
</evidence>
<dbReference type="InterPro" id="IPR039421">
    <property type="entry name" value="Type_1_exporter"/>
</dbReference>
<evidence type="ECO:0000256" key="6">
    <source>
        <dbReference type="ARBA" id="ARBA00022840"/>
    </source>
</evidence>
<keyword evidence="3" id="KW-1003">Cell membrane</keyword>
<dbReference type="RefSeq" id="WP_078498459.1">
    <property type="nucleotide sequence ID" value="NZ_MSZX01000003.1"/>
</dbReference>
<feature type="domain" description="ABC transporter" evidence="11">
    <location>
        <begin position="390"/>
        <end position="624"/>
    </location>
</feature>
<dbReference type="Proteomes" id="UP000190188">
    <property type="component" value="Unassembled WGS sequence"/>
</dbReference>
<evidence type="ECO:0000313" key="13">
    <source>
        <dbReference type="EMBL" id="OPA79460.1"/>
    </source>
</evidence>
<dbReference type="GO" id="GO:0016887">
    <property type="term" value="F:ATP hydrolysis activity"/>
    <property type="evidence" value="ECO:0007669"/>
    <property type="project" value="InterPro"/>
</dbReference>
<dbReference type="PANTHER" id="PTHR43394">
    <property type="entry name" value="ATP-DEPENDENT PERMEASE MDL1, MITOCHONDRIAL"/>
    <property type="match status" value="1"/>
</dbReference>
<evidence type="ECO:0000256" key="7">
    <source>
        <dbReference type="ARBA" id="ARBA00022989"/>
    </source>
</evidence>
<gene>
    <name evidence="13" type="ORF">BVG16_10340</name>
</gene>
<dbReference type="PROSITE" id="PS00211">
    <property type="entry name" value="ABC_TRANSPORTER_1"/>
    <property type="match status" value="1"/>
</dbReference>
<dbReference type="SUPFAM" id="SSF52540">
    <property type="entry name" value="P-loop containing nucleoside triphosphate hydrolases"/>
    <property type="match status" value="1"/>
</dbReference>
<dbReference type="STRING" id="1324314.BVG16_10340"/>
<feature type="transmembrane region" description="Helical" evidence="10">
    <location>
        <begin position="213"/>
        <end position="232"/>
    </location>
</feature>
<feature type="compositionally biased region" description="Gly residues" evidence="9">
    <location>
        <begin position="11"/>
        <end position="35"/>
    </location>
</feature>
<dbReference type="CDD" id="cd18547">
    <property type="entry name" value="ABC_6TM_Tm288_like"/>
    <property type="match status" value="1"/>
</dbReference>
<feature type="transmembrane region" description="Helical" evidence="10">
    <location>
        <begin position="296"/>
        <end position="320"/>
    </location>
</feature>
<proteinExistence type="predicted"/>
<keyword evidence="14" id="KW-1185">Reference proteome</keyword>
<sequence>MSEQQRTSGPGRPGGFGGGPGGRGPMGGGPMGMGMPGEKAKNFKGTLKRLIGYLKPRQTQLILVLLTAILSTVFSIVSPKIMGKAVTKLFEGVVMKMKGVPDAAIDFTYISQIIFLLAGLYLISALFSYVQQYVMAGVAQKVVFDMRQQVNDKLGRLPLKYFDSRTHGEILSRVTNDVDNISTTLQQSLTQLITSIITIIGVIVMMLTISPWLTLICIVTLPLSFLVTAKVAKRSQKYFMGQQKALGELNGHVEEMYTGHKVVKAFGHEEKSMAKFRQINEQLYDSGWRAQFISGVIMPLMSFITNLGYVLVCVVGGVMVTKKSIEIGDIQAFIQYARQFGMPIAQTANIANIIQSTIASAERVFEVLDEAEEVPEAKQPKTLANPEGHVSFADVTFGYKEDTTIIDHMSIDVKEGQTVAIVGPTGAGKTTLINLLMRFYEVNSGCITIDGVDIRDMKRSNLRSLFGMVLQDTWLFNGTIRDNIAYGREGATELEIIHAAKAAHADFFIRTLPDGYDTVLNEEASNISQGQKQLLTIARAILADPAILILDEATSSVDTRTEVYIQKAMKDLMHGRTSFVIAHRLSTIRDADLILVMNKGSVIEQGTHHELLAQDGFYADLYNSQFTGKAITQEVV</sequence>
<dbReference type="CDD" id="cd03254">
    <property type="entry name" value="ABCC_Glucan_exporter_like"/>
    <property type="match status" value="1"/>
</dbReference>
<dbReference type="InterPro" id="IPR036640">
    <property type="entry name" value="ABC1_TM_sf"/>
</dbReference>
<dbReference type="SUPFAM" id="SSF90123">
    <property type="entry name" value="ABC transporter transmembrane region"/>
    <property type="match status" value="1"/>
</dbReference>
<dbReference type="GO" id="GO:0015421">
    <property type="term" value="F:ABC-type oligopeptide transporter activity"/>
    <property type="evidence" value="ECO:0007669"/>
    <property type="project" value="TreeGrafter"/>
</dbReference>
<feature type="region of interest" description="Disordered" evidence="9">
    <location>
        <begin position="1"/>
        <end position="35"/>
    </location>
</feature>
<comment type="caution">
    <text evidence="13">The sequence shown here is derived from an EMBL/GenBank/DDBJ whole genome shotgun (WGS) entry which is preliminary data.</text>
</comment>
<keyword evidence="6" id="KW-0067">ATP-binding</keyword>
<dbReference type="FunFam" id="1.20.1560.10:FF:000011">
    <property type="entry name" value="Multidrug ABC transporter ATP-binding protein"/>
    <property type="match status" value="1"/>
</dbReference>
<dbReference type="FunFam" id="3.40.50.300:FF:000287">
    <property type="entry name" value="Multidrug ABC transporter ATP-binding protein"/>
    <property type="match status" value="1"/>
</dbReference>
<feature type="transmembrane region" description="Helical" evidence="10">
    <location>
        <begin position="61"/>
        <end position="82"/>
    </location>
</feature>
<organism evidence="13 14">
    <name type="scientific">Paenibacillus selenitireducens</name>
    <dbReference type="NCBI Taxonomy" id="1324314"/>
    <lineage>
        <taxon>Bacteria</taxon>
        <taxon>Bacillati</taxon>
        <taxon>Bacillota</taxon>
        <taxon>Bacilli</taxon>
        <taxon>Bacillales</taxon>
        <taxon>Paenibacillaceae</taxon>
        <taxon>Paenibacillus</taxon>
    </lineage>
</organism>
<keyword evidence="4 10" id="KW-0812">Transmembrane</keyword>
<keyword evidence="5" id="KW-0547">Nucleotide-binding</keyword>
<dbReference type="PANTHER" id="PTHR43394:SF1">
    <property type="entry name" value="ATP-BINDING CASSETTE SUB-FAMILY B MEMBER 10, MITOCHONDRIAL"/>
    <property type="match status" value="1"/>
</dbReference>
<comment type="subcellular location">
    <subcellularLocation>
        <location evidence="1">Cell membrane</location>
        <topology evidence="1">Multi-pass membrane protein</topology>
    </subcellularLocation>
</comment>
<feature type="transmembrane region" description="Helical" evidence="10">
    <location>
        <begin position="109"/>
        <end position="130"/>
    </location>
</feature>
<dbReference type="InterPro" id="IPR003439">
    <property type="entry name" value="ABC_transporter-like_ATP-bd"/>
</dbReference>
<evidence type="ECO:0000313" key="14">
    <source>
        <dbReference type="Proteomes" id="UP000190188"/>
    </source>
</evidence>
<keyword evidence="7 10" id="KW-1133">Transmembrane helix</keyword>
<evidence type="ECO:0000256" key="4">
    <source>
        <dbReference type="ARBA" id="ARBA00022692"/>
    </source>
</evidence>
<accession>A0A1T2XHW6</accession>
<evidence type="ECO:0000256" key="9">
    <source>
        <dbReference type="SAM" id="MobiDB-lite"/>
    </source>
</evidence>